<feature type="transmembrane region" description="Helical" evidence="1">
    <location>
        <begin position="6"/>
        <end position="25"/>
    </location>
</feature>
<keyword evidence="1" id="KW-0812">Transmembrane</keyword>
<reference evidence="2 3" key="1">
    <citation type="submission" date="2015-09" db="EMBL/GenBank/DDBJ databases">
        <authorList>
            <consortium name="Pathogen Informatics"/>
        </authorList>
    </citation>
    <scope>NUCLEOTIDE SEQUENCE [LARGE SCALE GENOMIC DNA]</scope>
    <source>
        <strain evidence="2 3">2789STDY5608866</strain>
    </source>
</reference>
<evidence type="ECO:0000256" key="1">
    <source>
        <dbReference type="SAM" id="Phobius"/>
    </source>
</evidence>
<name>A0A173Y1U3_9FIRM</name>
<feature type="transmembrane region" description="Helical" evidence="1">
    <location>
        <begin position="37"/>
        <end position="55"/>
    </location>
</feature>
<organism evidence="2 3">
    <name type="scientific">Dorea longicatena</name>
    <dbReference type="NCBI Taxonomy" id="88431"/>
    <lineage>
        <taxon>Bacteria</taxon>
        <taxon>Bacillati</taxon>
        <taxon>Bacillota</taxon>
        <taxon>Clostridia</taxon>
        <taxon>Lachnospirales</taxon>
        <taxon>Lachnospiraceae</taxon>
        <taxon>Dorea</taxon>
    </lineage>
</organism>
<proteinExistence type="predicted"/>
<feature type="transmembrane region" description="Helical" evidence="1">
    <location>
        <begin position="92"/>
        <end position="113"/>
    </location>
</feature>
<sequence>MYYELYVDVFFLMNFTMDTILLVLLKKALACPVRYGRIIAGGVLGAVLTCIVVIWPCKTTWAKFIVFHGVINVLMLRTGLGLKWGRELFRGWVILYIESFLLGGVLQFAGQYLRQGSVFFALAVISYYVVLGIWKIILLFSEKGNRYCEVVVFFGERNCRLRALIDTGNTLKDTVSKDPVSVMDQASVKRLTEGKQPERFRYIPYHSIGKKEGVMPAFRMDKIQIIRDGYRINVEHPLVAVCEEELGSENYQMIINPDILAGGKKNGDKSSSSTSV</sequence>
<dbReference type="EMBL" id="CYYY01000003">
    <property type="protein sequence ID" value="CUN58141.1"/>
    <property type="molecule type" value="Genomic_DNA"/>
</dbReference>
<keyword evidence="1" id="KW-0472">Membrane</keyword>
<protein>
    <submittedName>
        <fullName evidence="2">Sigma-E processing peptidase SpoIIGA</fullName>
    </submittedName>
</protein>
<dbReference type="GO" id="GO:0004190">
    <property type="term" value="F:aspartic-type endopeptidase activity"/>
    <property type="evidence" value="ECO:0007669"/>
    <property type="project" value="InterPro"/>
</dbReference>
<keyword evidence="1" id="KW-1133">Transmembrane helix</keyword>
<feature type="transmembrane region" description="Helical" evidence="1">
    <location>
        <begin position="61"/>
        <end position="80"/>
    </location>
</feature>
<dbReference type="GO" id="GO:0006508">
    <property type="term" value="P:proteolysis"/>
    <property type="evidence" value="ECO:0007669"/>
    <property type="project" value="InterPro"/>
</dbReference>
<dbReference type="InterPro" id="IPR005081">
    <property type="entry name" value="SpoIIGA"/>
</dbReference>
<gene>
    <name evidence="2" type="ORF">ERS852423_00861</name>
</gene>
<accession>A0A173Y1U3</accession>
<evidence type="ECO:0000313" key="3">
    <source>
        <dbReference type="Proteomes" id="UP000095439"/>
    </source>
</evidence>
<feature type="transmembrane region" description="Helical" evidence="1">
    <location>
        <begin position="119"/>
        <end position="140"/>
    </location>
</feature>
<dbReference type="Pfam" id="PF03419">
    <property type="entry name" value="Peptidase_U4"/>
    <property type="match status" value="1"/>
</dbReference>
<evidence type="ECO:0000313" key="2">
    <source>
        <dbReference type="EMBL" id="CUN58141.1"/>
    </source>
</evidence>
<dbReference type="RefSeq" id="WP_055180850.1">
    <property type="nucleotide sequence ID" value="NZ_CABIWY010000003.1"/>
</dbReference>
<dbReference type="AlphaFoldDB" id="A0A173Y1U3"/>
<dbReference type="Proteomes" id="UP000095439">
    <property type="component" value="Unassembled WGS sequence"/>
</dbReference>
<dbReference type="GO" id="GO:0030436">
    <property type="term" value="P:asexual sporulation"/>
    <property type="evidence" value="ECO:0007669"/>
    <property type="project" value="InterPro"/>
</dbReference>